<dbReference type="Pfam" id="PF13274">
    <property type="entry name" value="SocA_Panacea"/>
    <property type="match status" value="1"/>
</dbReference>
<dbReference type="PROSITE" id="PS50943">
    <property type="entry name" value="HTH_CROC1"/>
    <property type="match status" value="1"/>
</dbReference>
<comment type="similarity">
    <text evidence="1">Belongs to the MBF1 family.</text>
</comment>
<dbReference type="SMART" id="SM00530">
    <property type="entry name" value="HTH_XRE"/>
    <property type="match status" value="1"/>
</dbReference>
<feature type="domain" description="HTH cro/C1-type" evidence="4">
    <location>
        <begin position="178"/>
        <end position="226"/>
    </location>
</feature>
<dbReference type="InterPro" id="IPR010982">
    <property type="entry name" value="Lambda_DNA-bd_dom_sf"/>
</dbReference>
<dbReference type="CDD" id="cd00093">
    <property type="entry name" value="HTH_XRE"/>
    <property type="match status" value="1"/>
</dbReference>
<evidence type="ECO:0000256" key="3">
    <source>
        <dbReference type="ARBA" id="ARBA00035107"/>
    </source>
</evidence>
<evidence type="ECO:0000256" key="2">
    <source>
        <dbReference type="ARBA" id="ARBA00023125"/>
    </source>
</evidence>
<gene>
    <name evidence="5" type="ORF">RFULGI_LOCUS3031</name>
</gene>
<evidence type="ECO:0000259" key="4">
    <source>
        <dbReference type="PROSITE" id="PS50943"/>
    </source>
</evidence>
<dbReference type="InterPro" id="IPR001387">
    <property type="entry name" value="Cro/C1-type_HTH"/>
</dbReference>
<proteinExistence type="inferred from homology"/>
<reference evidence="5" key="1">
    <citation type="submission" date="2021-06" db="EMBL/GenBank/DDBJ databases">
        <authorList>
            <person name="Kallberg Y."/>
            <person name="Tangrot J."/>
            <person name="Rosling A."/>
        </authorList>
    </citation>
    <scope>NUCLEOTIDE SEQUENCE</scope>
    <source>
        <strain evidence="5">IN212</strain>
    </source>
</reference>
<evidence type="ECO:0000313" key="6">
    <source>
        <dbReference type="Proteomes" id="UP000789396"/>
    </source>
</evidence>
<dbReference type="AlphaFoldDB" id="A0A9N9F7E9"/>
<dbReference type="NCBIfam" id="TIGR02607">
    <property type="entry name" value="antidote_HigA"/>
    <property type="match status" value="1"/>
</dbReference>
<dbReference type="InterPro" id="IPR013430">
    <property type="entry name" value="Toxin_antidote_HigA"/>
</dbReference>
<organism evidence="5 6">
    <name type="scientific">Racocetra fulgida</name>
    <dbReference type="NCBI Taxonomy" id="60492"/>
    <lineage>
        <taxon>Eukaryota</taxon>
        <taxon>Fungi</taxon>
        <taxon>Fungi incertae sedis</taxon>
        <taxon>Mucoromycota</taxon>
        <taxon>Glomeromycotina</taxon>
        <taxon>Glomeromycetes</taxon>
        <taxon>Diversisporales</taxon>
        <taxon>Gigasporaceae</taxon>
        <taxon>Racocetra</taxon>
    </lineage>
</organism>
<dbReference type="GO" id="GO:0003677">
    <property type="term" value="F:DNA binding"/>
    <property type="evidence" value="ECO:0007669"/>
    <property type="project" value="UniProtKB-KW"/>
</dbReference>
<dbReference type="Proteomes" id="UP000789396">
    <property type="component" value="Unassembled WGS sequence"/>
</dbReference>
<dbReference type="PANTHER" id="PTHR36924:SF1">
    <property type="entry name" value="ANTITOXIN HIGA-1"/>
    <property type="match status" value="1"/>
</dbReference>
<accession>A0A9N9F7E9</accession>
<comment type="function">
    <text evidence="3">Transcriptional coactivator that stimulates GCN4-dependent transcriptional activity by bridging the DNA-binding region of GCN4 and TBP (SPT15), thereby recruiting TBP to GCN4-bound promoters. Involved in induction of the ribosome quality control (RQC) pathway; a pathway that degrades nascent peptide chains during problematic translation. Required to prevent stalled ribosomes from frameshifting.</text>
</comment>
<keyword evidence="2" id="KW-0238">DNA-binding</keyword>
<dbReference type="Pfam" id="PF01381">
    <property type="entry name" value="HTH_3"/>
    <property type="match status" value="1"/>
</dbReference>
<dbReference type="Gene3D" id="1.10.260.40">
    <property type="entry name" value="lambda repressor-like DNA-binding domains"/>
    <property type="match status" value="1"/>
</dbReference>
<dbReference type="EMBL" id="CAJVPZ010002498">
    <property type="protein sequence ID" value="CAG8514028.1"/>
    <property type="molecule type" value="Genomic_DNA"/>
</dbReference>
<dbReference type="PANTHER" id="PTHR36924">
    <property type="entry name" value="ANTITOXIN HIGA-1"/>
    <property type="match status" value="1"/>
</dbReference>
<dbReference type="SUPFAM" id="SSF47413">
    <property type="entry name" value="lambda repressor-like DNA-binding domains"/>
    <property type="match status" value="1"/>
</dbReference>
<evidence type="ECO:0000313" key="5">
    <source>
        <dbReference type="EMBL" id="CAG8514028.1"/>
    </source>
</evidence>
<name>A0A9N9F7E9_9GLOM</name>
<comment type="caution">
    <text evidence="5">The sequence shown here is derived from an EMBL/GenBank/DDBJ whole genome shotgun (WGS) entry which is preliminary data.</text>
</comment>
<keyword evidence="6" id="KW-1185">Reference proteome</keyword>
<protein>
    <submittedName>
        <fullName evidence="5">11727_t:CDS:1</fullName>
    </submittedName>
</protein>
<dbReference type="InterPro" id="IPR025272">
    <property type="entry name" value="SocA_Panacea"/>
</dbReference>
<evidence type="ECO:0000256" key="1">
    <source>
        <dbReference type="ARBA" id="ARBA00009802"/>
    </source>
</evidence>
<dbReference type="OrthoDB" id="2427482at2759"/>
<sequence length="337" mass="38965">MRTQPEKQVETAKVPGKCEKANCYINEETGEDLRGERYYLVTKVTKKPKPKNNPDLLLEMFIITTRHQRKFGSQKQLISNYEIVDLPGTINLCLPGQVSSNGPHKNQPFYYLEIQVESLFASSSEKIYVFQNLVSKELDILAAAPNSKICEEIFGKKNYKPLKGERKEILKEELLIPRDISQAELARSIKVSVRRINDICQGKRGITPDTALRLTLYFNLGSEGYFQDGKMPDTVEGEGYEPPTIGNFRLNKMLHICQMLHYAKHGEPLFFEDLRAYYHGAIVYPIYRDFFSFYRKPVASKEISMDKEKKSLISKTYYYFKNYSDKDLETFSHDDPA</sequence>